<evidence type="ECO:0000313" key="2">
    <source>
        <dbReference type="Proteomes" id="UP000315010"/>
    </source>
</evidence>
<dbReference type="AlphaFoldDB" id="A0A5C5ZAI9"/>
<comment type="caution">
    <text evidence="1">The sequence shown here is derived from an EMBL/GenBank/DDBJ whole genome shotgun (WGS) entry which is preliminary data.</text>
</comment>
<keyword evidence="2" id="KW-1185">Reference proteome</keyword>
<proteinExistence type="predicted"/>
<name>A0A5C5ZAI9_9BACT</name>
<accession>A0A5C5ZAI9</accession>
<protein>
    <submittedName>
        <fullName evidence="1">Uncharacterized protein</fullName>
    </submittedName>
</protein>
<organism evidence="1 2">
    <name type="scientific">Novipirellula herctigrandis</name>
    <dbReference type="NCBI Taxonomy" id="2527986"/>
    <lineage>
        <taxon>Bacteria</taxon>
        <taxon>Pseudomonadati</taxon>
        <taxon>Planctomycetota</taxon>
        <taxon>Planctomycetia</taxon>
        <taxon>Pirellulales</taxon>
        <taxon>Pirellulaceae</taxon>
        <taxon>Novipirellula</taxon>
    </lineage>
</organism>
<evidence type="ECO:0000313" key="1">
    <source>
        <dbReference type="EMBL" id="TWT84228.1"/>
    </source>
</evidence>
<gene>
    <name evidence="1" type="ORF">CA13_57040</name>
</gene>
<reference evidence="1 2" key="1">
    <citation type="submission" date="2019-02" db="EMBL/GenBank/DDBJ databases">
        <title>Deep-cultivation of Planctomycetes and their phenomic and genomic characterization uncovers novel biology.</title>
        <authorList>
            <person name="Wiegand S."/>
            <person name="Jogler M."/>
            <person name="Boedeker C."/>
            <person name="Pinto D."/>
            <person name="Vollmers J."/>
            <person name="Rivas-Marin E."/>
            <person name="Kohn T."/>
            <person name="Peeters S.H."/>
            <person name="Heuer A."/>
            <person name="Rast P."/>
            <person name="Oberbeckmann S."/>
            <person name="Bunk B."/>
            <person name="Jeske O."/>
            <person name="Meyerdierks A."/>
            <person name="Storesund J.E."/>
            <person name="Kallscheuer N."/>
            <person name="Luecker S."/>
            <person name="Lage O.M."/>
            <person name="Pohl T."/>
            <person name="Merkel B.J."/>
            <person name="Hornburger P."/>
            <person name="Mueller R.-W."/>
            <person name="Bruemmer F."/>
            <person name="Labrenz M."/>
            <person name="Spormann A.M."/>
            <person name="Op Den Camp H."/>
            <person name="Overmann J."/>
            <person name="Amann R."/>
            <person name="Jetten M.S.M."/>
            <person name="Mascher T."/>
            <person name="Medema M.H."/>
            <person name="Devos D.P."/>
            <person name="Kaster A.-K."/>
            <person name="Ovreas L."/>
            <person name="Rohde M."/>
            <person name="Galperin M.Y."/>
            <person name="Jogler C."/>
        </authorList>
    </citation>
    <scope>NUCLEOTIDE SEQUENCE [LARGE SCALE GENOMIC DNA]</scope>
    <source>
        <strain evidence="1 2">CA13</strain>
    </source>
</reference>
<dbReference type="Proteomes" id="UP000315010">
    <property type="component" value="Unassembled WGS sequence"/>
</dbReference>
<dbReference type="EMBL" id="SJPJ01000001">
    <property type="protein sequence ID" value="TWT84228.1"/>
    <property type="molecule type" value="Genomic_DNA"/>
</dbReference>
<sequence>MVRDTIKPLKAVNGLFVEPGAQPLDASRGEILFARVLLPSANYPTAGQHPAPQT</sequence>